<keyword evidence="5" id="KW-0663">Pyridoxal phosphate</keyword>
<keyword evidence="4" id="KW-0808">Transferase</keyword>
<dbReference type="InterPro" id="IPR015421">
    <property type="entry name" value="PyrdxlP-dep_Trfase_major"/>
</dbReference>
<evidence type="ECO:0000313" key="7">
    <source>
        <dbReference type="EMBL" id="GIJ36556.1"/>
    </source>
</evidence>
<gene>
    <name evidence="7" type="ORF">Vse01_57040</name>
</gene>
<dbReference type="GO" id="GO:0030170">
    <property type="term" value="F:pyridoxal phosphate binding"/>
    <property type="evidence" value="ECO:0007669"/>
    <property type="project" value="InterPro"/>
</dbReference>
<dbReference type="PANTHER" id="PTHR43807:SF20">
    <property type="entry name" value="FI04487P"/>
    <property type="match status" value="1"/>
</dbReference>
<evidence type="ECO:0000256" key="4">
    <source>
        <dbReference type="ARBA" id="ARBA00022679"/>
    </source>
</evidence>
<accession>A0A9W5UWU9</accession>
<evidence type="ECO:0000256" key="3">
    <source>
        <dbReference type="ARBA" id="ARBA00022576"/>
    </source>
</evidence>
<comment type="similarity">
    <text evidence="2">Belongs to the class-I pyridoxal-phosphate-dependent aminotransferase family.</text>
</comment>
<dbReference type="InterPro" id="IPR015424">
    <property type="entry name" value="PyrdxlP-dep_Trfase"/>
</dbReference>
<dbReference type="Pfam" id="PF00155">
    <property type="entry name" value="Aminotran_1_2"/>
    <property type="match status" value="1"/>
</dbReference>
<dbReference type="GO" id="GO:0016212">
    <property type="term" value="F:kynurenine-oxoglutarate transaminase activity"/>
    <property type="evidence" value="ECO:0007669"/>
    <property type="project" value="TreeGrafter"/>
</dbReference>
<dbReference type="PANTHER" id="PTHR43807">
    <property type="entry name" value="FI04487P"/>
    <property type="match status" value="1"/>
</dbReference>
<evidence type="ECO:0000256" key="2">
    <source>
        <dbReference type="ARBA" id="ARBA00007441"/>
    </source>
</evidence>
<dbReference type="InterPro" id="IPR004839">
    <property type="entry name" value="Aminotransferase_I/II_large"/>
</dbReference>
<dbReference type="FunFam" id="3.40.640.10:FF:000024">
    <property type="entry name" value="Kynurenine--oxoglutarate transaminase 3"/>
    <property type="match status" value="1"/>
</dbReference>
<evidence type="ECO:0000259" key="6">
    <source>
        <dbReference type="Pfam" id="PF00155"/>
    </source>
</evidence>
<comment type="caution">
    <text evidence="7">The sequence shown here is derived from an EMBL/GenBank/DDBJ whole genome shotgun (WGS) entry which is preliminary data.</text>
</comment>
<evidence type="ECO:0000313" key="8">
    <source>
        <dbReference type="Proteomes" id="UP000607311"/>
    </source>
</evidence>
<name>A0A9W5UWU9_9ACTN</name>
<feature type="domain" description="Aminotransferase class I/classII large" evidence="6">
    <location>
        <begin position="48"/>
        <end position="404"/>
    </location>
</feature>
<keyword evidence="8" id="KW-1185">Reference proteome</keyword>
<dbReference type="AlphaFoldDB" id="A0A9W5UWU9"/>
<dbReference type="SUPFAM" id="SSF53383">
    <property type="entry name" value="PLP-dependent transferases"/>
    <property type="match status" value="1"/>
</dbReference>
<comment type="cofactor">
    <cofactor evidence="1">
        <name>pyridoxal 5'-phosphate</name>
        <dbReference type="ChEBI" id="CHEBI:597326"/>
    </cofactor>
</comment>
<dbReference type="GO" id="GO:0005737">
    <property type="term" value="C:cytoplasm"/>
    <property type="evidence" value="ECO:0007669"/>
    <property type="project" value="TreeGrafter"/>
</dbReference>
<dbReference type="CDD" id="cd00609">
    <property type="entry name" value="AAT_like"/>
    <property type="match status" value="1"/>
</dbReference>
<dbReference type="EMBL" id="BOPD01000054">
    <property type="protein sequence ID" value="GIJ36556.1"/>
    <property type="molecule type" value="Genomic_DNA"/>
</dbReference>
<evidence type="ECO:0000256" key="5">
    <source>
        <dbReference type="ARBA" id="ARBA00022898"/>
    </source>
</evidence>
<dbReference type="InterPro" id="IPR015422">
    <property type="entry name" value="PyrdxlP-dep_Trfase_small"/>
</dbReference>
<organism evidence="7 8">
    <name type="scientific">Micromonospora sediminimaris</name>
    <dbReference type="NCBI Taxonomy" id="547162"/>
    <lineage>
        <taxon>Bacteria</taxon>
        <taxon>Bacillati</taxon>
        <taxon>Actinomycetota</taxon>
        <taxon>Actinomycetes</taxon>
        <taxon>Micromonosporales</taxon>
        <taxon>Micromonosporaceae</taxon>
        <taxon>Micromonospora</taxon>
    </lineage>
</organism>
<keyword evidence="3 7" id="KW-0032">Aminotransferase</keyword>
<dbReference type="InterPro" id="IPR051326">
    <property type="entry name" value="Kynurenine-oxoglutarate_AT"/>
</dbReference>
<protein>
    <submittedName>
        <fullName evidence="7">Aminotransferase</fullName>
    </submittedName>
</protein>
<dbReference type="Proteomes" id="UP000607311">
    <property type="component" value="Unassembled WGS sequence"/>
</dbReference>
<dbReference type="Gene3D" id="3.90.1150.10">
    <property type="entry name" value="Aspartate Aminotransferase, domain 1"/>
    <property type="match status" value="1"/>
</dbReference>
<reference evidence="7" key="1">
    <citation type="submission" date="2021-01" db="EMBL/GenBank/DDBJ databases">
        <title>Whole genome shotgun sequence of Verrucosispora sediminis NBRC 107745.</title>
        <authorList>
            <person name="Komaki H."/>
            <person name="Tamura T."/>
        </authorList>
    </citation>
    <scope>NUCLEOTIDE SEQUENCE</scope>
    <source>
        <strain evidence="7">NBRC 107745</strain>
    </source>
</reference>
<evidence type="ECO:0000256" key="1">
    <source>
        <dbReference type="ARBA" id="ARBA00001933"/>
    </source>
</evidence>
<dbReference type="Gene3D" id="3.40.640.10">
    <property type="entry name" value="Type I PLP-dependent aspartate aminotransferase-like (Major domain)"/>
    <property type="match status" value="1"/>
</dbReference>
<sequence length="411" mass="43909">MAGGSARRTRTLTGVTSSDVDPLVARMRPFGTTIFAEMSALAVRTGAVNLGQGFPDTDGPPEMLAAAAEALAAGRNQYPPGPGVPELRAAVAAHQRRFWGLEYDPDGEVVVTAGATEAIAAAILALCEPGDEVVCFEPYYDSYAASIALAGAIRRPVTLRPDADGRYAFDPAELRAAFGARTRLVLLNSPHNPTGKVFTSDELTLIAQLCQEHDTYAVTDEVYEHLAFTDAASGHVPLATLPGMRERTLRISSAGKTFSCTGWKVGWASGPAALVSALLRVKQFLTYVNAGPLQPAVAVALALPDDYFAAFRADLQARRDQLVDGLTAAGFDVLTPEGTYFVTADITALGGTDGVDFCRALPERSGVVAVPTQVFYDDPEAGRRLIRFAFCKRQEVLAEAVTRLRRLPEFR</sequence>
<dbReference type="NCBIfam" id="NF005855">
    <property type="entry name" value="PRK07777.1"/>
    <property type="match status" value="1"/>
</dbReference>
<proteinExistence type="inferred from homology"/>